<name>A0A9N7TWD7_PLEPL</name>
<feature type="compositionally biased region" description="Basic and acidic residues" evidence="1">
    <location>
        <begin position="87"/>
        <end position="99"/>
    </location>
</feature>
<keyword evidence="3" id="KW-1185">Reference proteome</keyword>
<accession>A0A9N7TWD7</accession>
<dbReference type="AlphaFoldDB" id="A0A9N7TWD7"/>
<proteinExistence type="predicted"/>
<dbReference type="EMBL" id="CADEAL010000447">
    <property type="protein sequence ID" value="CAB1420365.1"/>
    <property type="molecule type" value="Genomic_DNA"/>
</dbReference>
<evidence type="ECO:0000313" key="3">
    <source>
        <dbReference type="Proteomes" id="UP001153269"/>
    </source>
</evidence>
<feature type="region of interest" description="Disordered" evidence="1">
    <location>
        <begin position="42"/>
        <end position="151"/>
    </location>
</feature>
<evidence type="ECO:0000313" key="2">
    <source>
        <dbReference type="EMBL" id="CAB1420365.1"/>
    </source>
</evidence>
<reference evidence="2" key="1">
    <citation type="submission" date="2020-03" db="EMBL/GenBank/DDBJ databases">
        <authorList>
            <person name="Weist P."/>
        </authorList>
    </citation>
    <scope>NUCLEOTIDE SEQUENCE</scope>
</reference>
<protein>
    <submittedName>
        <fullName evidence="2">Uncharacterized protein</fullName>
    </submittedName>
</protein>
<comment type="caution">
    <text evidence="2">The sequence shown here is derived from an EMBL/GenBank/DDBJ whole genome shotgun (WGS) entry which is preliminary data.</text>
</comment>
<feature type="compositionally biased region" description="Basic and acidic residues" evidence="1">
    <location>
        <begin position="106"/>
        <end position="130"/>
    </location>
</feature>
<dbReference type="Proteomes" id="UP001153269">
    <property type="component" value="Unassembled WGS sequence"/>
</dbReference>
<sequence>MAVPRCFHSLKLQKWFVDSNTSPTSSIGTVVMKWSEGGLCWSSPVESPSAPLTPGPPGNAAVLTQLARGSGEPLMTVVEEEEEEEERRETLPRRRDERPPPPQTHDFPRSDLVEKRESQKDVRHNREEEKKKRKKKEQLSNQKSPTLPGKN</sequence>
<evidence type="ECO:0000256" key="1">
    <source>
        <dbReference type="SAM" id="MobiDB-lite"/>
    </source>
</evidence>
<organism evidence="2 3">
    <name type="scientific">Pleuronectes platessa</name>
    <name type="common">European plaice</name>
    <dbReference type="NCBI Taxonomy" id="8262"/>
    <lineage>
        <taxon>Eukaryota</taxon>
        <taxon>Metazoa</taxon>
        <taxon>Chordata</taxon>
        <taxon>Craniata</taxon>
        <taxon>Vertebrata</taxon>
        <taxon>Euteleostomi</taxon>
        <taxon>Actinopterygii</taxon>
        <taxon>Neopterygii</taxon>
        <taxon>Teleostei</taxon>
        <taxon>Neoteleostei</taxon>
        <taxon>Acanthomorphata</taxon>
        <taxon>Carangaria</taxon>
        <taxon>Pleuronectiformes</taxon>
        <taxon>Pleuronectoidei</taxon>
        <taxon>Pleuronectidae</taxon>
        <taxon>Pleuronectes</taxon>
    </lineage>
</organism>
<gene>
    <name evidence="2" type="ORF">PLEPLA_LOCUS8240</name>
</gene>